<sequence>MFSKYIHTDKNAKQGVSLSTLVLGLLLALASYGQQDPQFTDYMFNTLTVNSAYAGSRGHLSVTGLHRTQWVGLDGAPETQTFSIESPVGKNVGLGFSIVNDKVGPSNEFFFDANFSYTVHLNNDSRLSFGIKGGGRMLDVDFTPEYQQQQGEAIFQDINNKFLATIGAGIYWHNEDTYVGLSVPNFLTDNHYDEIQDAIAAERLHYFFIAGKVFDLSPTVKFKPAFLGKFVVGAPVIADVSANFLFNETLRLGVAYRWDDSVSGLVGLQLGPKLMVGYAYDYTTTELQNFNTGTHEIMLRFELKSKEKQLKSPRFF</sequence>
<proteinExistence type="predicted"/>
<protein>
    <submittedName>
        <fullName evidence="1">Type IX secretion system membrane protein PorP/SprF</fullName>
    </submittedName>
</protein>
<accession>A0A5D0HJB4</accession>
<keyword evidence="2" id="KW-1185">Reference proteome</keyword>
<dbReference type="AlphaFoldDB" id="A0A5D0HJB4"/>
<reference evidence="1 2" key="1">
    <citation type="submission" date="2019-08" db="EMBL/GenBank/DDBJ databases">
        <title>Seonamhaeicola sediminis sp. nov., isolated from marine sediment.</title>
        <authorList>
            <person name="Cao W.R."/>
        </authorList>
    </citation>
    <scope>NUCLEOTIDE SEQUENCE [LARGE SCALE GENOMIC DNA]</scope>
    <source>
        <strain evidence="1 2">B011</strain>
    </source>
</reference>
<dbReference type="OrthoDB" id="1114455at2"/>
<dbReference type="Pfam" id="PF11751">
    <property type="entry name" value="PorP_SprF"/>
    <property type="match status" value="1"/>
</dbReference>
<evidence type="ECO:0000313" key="1">
    <source>
        <dbReference type="EMBL" id="TYA71345.1"/>
    </source>
</evidence>
<organism evidence="1 2">
    <name type="scientific">Seonamhaeicola marinus</name>
    <dbReference type="NCBI Taxonomy" id="1912246"/>
    <lineage>
        <taxon>Bacteria</taxon>
        <taxon>Pseudomonadati</taxon>
        <taxon>Bacteroidota</taxon>
        <taxon>Flavobacteriia</taxon>
        <taxon>Flavobacteriales</taxon>
        <taxon>Flavobacteriaceae</taxon>
    </lineage>
</organism>
<name>A0A5D0HJB4_9FLAO</name>
<comment type="caution">
    <text evidence="1">The sequence shown here is derived from an EMBL/GenBank/DDBJ whole genome shotgun (WGS) entry which is preliminary data.</text>
</comment>
<dbReference type="RefSeq" id="WP_148544333.1">
    <property type="nucleotide sequence ID" value="NZ_VSDQ01000718.1"/>
</dbReference>
<evidence type="ECO:0000313" key="2">
    <source>
        <dbReference type="Proteomes" id="UP000323930"/>
    </source>
</evidence>
<gene>
    <name evidence="1" type="ORF">FUA24_17325</name>
</gene>
<dbReference type="EMBL" id="VSDQ01000718">
    <property type="protein sequence ID" value="TYA71345.1"/>
    <property type="molecule type" value="Genomic_DNA"/>
</dbReference>
<dbReference type="Proteomes" id="UP000323930">
    <property type="component" value="Unassembled WGS sequence"/>
</dbReference>
<dbReference type="NCBIfam" id="TIGR03519">
    <property type="entry name" value="T9SS_PorP_fam"/>
    <property type="match status" value="1"/>
</dbReference>
<dbReference type="InterPro" id="IPR019861">
    <property type="entry name" value="PorP/SprF_Bacteroidetes"/>
</dbReference>